<evidence type="ECO:0000313" key="1">
    <source>
        <dbReference type="EMBL" id="MDQ0376005.1"/>
    </source>
</evidence>
<gene>
    <name evidence="1" type="ORF">J2X26_004351</name>
</gene>
<reference evidence="1 2" key="1">
    <citation type="submission" date="2023-07" db="EMBL/GenBank/DDBJ databases">
        <title>Sorghum-associated microbial communities from plants grown in Nebraska, USA.</title>
        <authorList>
            <person name="Schachtman D."/>
        </authorList>
    </citation>
    <scope>NUCLEOTIDE SEQUENCE [LARGE SCALE GENOMIC DNA]</scope>
    <source>
        <strain evidence="1 2">BE332</strain>
    </source>
</reference>
<name>A0ABU0EL39_9CELL</name>
<evidence type="ECO:0000313" key="2">
    <source>
        <dbReference type="Proteomes" id="UP001239626"/>
    </source>
</evidence>
<dbReference type="RefSeq" id="WP_307494791.1">
    <property type="nucleotide sequence ID" value="NZ_JAUSVB010000012.1"/>
</dbReference>
<keyword evidence="2" id="KW-1185">Reference proteome</keyword>
<protein>
    <recommendedName>
        <fullName evidence="3">N-acetylmuramoyl-L-alanine amidase</fullName>
    </recommendedName>
</protein>
<sequence>LVAIHHTAYQGGCLGATTTLQGATETRLDNLRDWFARSTVNCAPTPVQAPASSPVGDGQLIRTPDGVISTVAGGAKYALSYAQWSAMGLPGYINVSAETAAALVDVPRSGTLLRNPANGVIFQIVSGARYQLSQSEWQALGMPGYVNVPVEFIERAAAAVPGGPILLREPNGTIHQVVGCARYPLSLPEWQALGSPAYLPAPTGLITRIPTGVPTRPAVLRTRTDGAIYQFVGGAKYLLSAAEWHALGSPAYTEVPPGLLAQITKTIPDEPVLMRNPGTSAIYQVKGGAKLLLTQEQWLALADRTYVDVPAAWLALVPNR</sequence>
<feature type="non-terminal residue" evidence="1">
    <location>
        <position position="1"/>
    </location>
</feature>
<comment type="caution">
    <text evidence="1">The sequence shown here is derived from an EMBL/GenBank/DDBJ whole genome shotgun (WGS) entry which is preliminary data.</text>
</comment>
<organism evidence="1 2">
    <name type="scientific">Cellulomonas humilata</name>
    <dbReference type="NCBI Taxonomy" id="144055"/>
    <lineage>
        <taxon>Bacteria</taxon>
        <taxon>Bacillati</taxon>
        <taxon>Actinomycetota</taxon>
        <taxon>Actinomycetes</taxon>
        <taxon>Micrococcales</taxon>
        <taxon>Cellulomonadaceae</taxon>
        <taxon>Cellulomonas</taxon>
    </lineage>
</organism>
<dbReference type="EMBL" id="JAUSVB010000012">
    <property type="protein sequence ID" value="MDQ0376005.1"/>
    <property type="molecule type" value="Genomic_DNA"/>
</dbReference>
<accession>A0ABU0EL39</accession>
<evidence type="ECO:0008006" key="3">
    <source>
        <dbReference type="Google" id="ProtNLM"/>
    </source>
</evidence>
<proteinExistence type="predicted"/>
<dbReference type="Proteomes" id="UP001239626">
    <property type="component" value="Unassembled WGS sequence"/>
</dbReference>